<evidence type="ECO:0000256" key="8">
    <source>
        <dbReference type="PIRNR" id="PIRNR006351"/>
    </source>
</evidence>
<dbReference type="NCBIfam" id="TIGR00410">
    <property type="entry name" value="lacE"/>
    <property type="match status" value="1"/>
</dbReference>
<dbReference type="InterPro" id="IPR051088">
    <property type="entry name" value="PTS_Sugar-EIIC/EIIB"/>
</dbReference>
<evidence type="ECO:0000256" key="1">
    <source>
        <dbReference type="ARBA" id="ARBA00004651"/>
    </source>
</evidence>
<dbReference type="GO" id="GO:0008982">
    <property type="term" value="F:protein-N(PI)-phosphohistidine-sugar phosphotransferase activity"/>
    <property type="evidence" value="ECO:0007669"/>
    <property type="project" value="UniProtKB-UniRule"/>
</dbReference>
<dbReference type="PROSITE" id="PS51105">
    <property type="entry name" value="PTS_EIIC_TYPE_3"/>
    <property type="match status" value="1"/>
</dbReference>
<feature type="transmembrane region" description="Helical" evidence="9">
    <location>
        <begin position="295"/>
        <end position="314"/>
    </location>
</feature>
<evidence type="ECO:0000256" key="4">
    <source>
        <dbReference type="ARBA" id="ARBA00022597"/>
    </source>
</evidence>
<keyword evidence="4 8" id="KW-0762">Sugar transport</keyword>
<gene>
    <name evidence="11" type="ORF">FM115_03860</name>
</gene>
<feature type="transmembrane region" description="Helical" evidence="9">
    <location>
        <begin position="391"/>
        <end position="419"/>
    </location>
</feature>
<feature type="transmembrane region" description="Helical" evidence="9">
    <location>
        <begin position="75"/>
        <end position="94"/>
    </location>
</feature>
<dbReference type="InterPro" id="IPR003352">
    <property type="entry name" value="PTS_EIIC"/>
</dbReference>
<evidence type="ECO:0000313" key="11">
    <source>
        <dbReference type="EMBL" id="SJN26926.1"/>
    </source>
</evidence>
<dbReference type="PANTHER" id="PTHR33989">
    <property type="match status" value="1"/>
</dbReference>
<feature type="transmembrane region" description="Helical" evidence="9">
    <location>
        <begin position="147"/>
        <end position="166"/>
    </location>
</feature>
<feature type="transmembrane region" description="Helical" evidence="9">
    <location>
        <begin position="231"/>
        <end position="253"/>
    </location>
</feature>
<accession>A0A1R4J4C2</accession>
<protein>
    <recommendedName>
        <fullName evidence="8">Permease IIC component</fullName>
    </recommendedName>
</protein>
<proteinExistence type="predicted"/>
<evidence type="ECO:0000256" key="2">
    <source>
        <dbReference type="ARBA" id="ARBA00022448"/>
    </source>
</evidence>
<keyword evidence="7 8" id="KW-0472">Membrane</keyword>
<feature type="transmembrane region" description="Helical" evidence="9">
    <location>
        <begin position="365"/>
        <end position="385"/>
    </location>
</feature>
<feature type="transmembrane region" description="Helical" evidence="9">
    <location>
        <begin position="187"/>
        <end position="211"/>
    </location>
</feature>
<dbReference type="Pfam" id="PF02378">
    <property type="entry name" value="PTS_EIIC"/>
    <property type="match status" value="1"/>
</dbReference>
<dbReference type="PIRSF" id="PIRSF006351">
    <property type="entry name" value="PTS_EIIC-Cellobiose"/>
    <property type="match status" value="1"/>
</dbReference>
<comment type="function">
    <text evidence="8">The phosphoenolpyruvate-dependent sugar phosphotransferase system (PTS), a major carbohydrate active -transport system, catalyzes the phosphorylation of incoming sugar substrates concomitant with their translocation across the cell membrane.</text>
</comment>
<dbReference type="Proteomes" id="UP000195611">
    <property type="component" value="Unassembled WGS sequence"/>
</dbReference>
<evidence type="ECO:0000313" key="12">
    <source>
        <dbReference type="Proteomes" id="UP000195611"/>
    </source>
</evidence>
<evidence type="ECO:0000259" key="10">
    <source>
        <dbReference type="PROSITE" id="PS51105"/>
    </source>
</evidence>
<feature type="domain" description="PTS EIIC type-3" evidence="10">
    <location>
        <begin position="6"/>
        <end position="421"/>
    </location>
</feature>
<keyword evidence="3 8" id="KW-1003">Cell membrane</keyword>
<feature type="transmembrane region" description="Helical" evidence="9">
    <location>
        <begin position="340"/>
        <end position="358"/>
    </location>
</feature>
<dbReference type="InterPro" id="IPR004796">
    <property type="entry name" value="PTS_IIC_cello"/>
</dbReference>
<organism evidence="11 12">
    <name type="scientific">Marinilactibacillus psychrotolerans 42ea</name>
    <dbReference type="NCBI Taxonomy" id="1255609"/>
    <lineage>
        <taxon>Bacteria</taxon>
        <taxon>Bacillati</taxon>
        <taxon>Bacillota</taxon>
        <taxon>Bacilli</taxon>
        <taxon>Lactobacillales</taxon>
        <taxon>Carnobacteriaceae</taxon>
        <taxon>Marinilactibacillus</taxon>
    </lineage>
</organism>
<evidence type="ECO:0000256" key="5">
    <source>
        <dbReference type="ARBA" id="ARBA00022692"/>
    </source>
</evidence>
<dbReference type="PANTHER" id="PTHR33989:SF4">
    <property type="entry name" value="PTS SYSTEM N,N'-DIACETYLCHITOBIOSE-SPECIFIC EIIC COMPONENT"/>
    <property type="match status" value="1"/>
</dbReference>
<evidence type="ECO:0000256" key="3">
    <source>
        <dbReference type="ARBA" id="ARBA00022475"/>
    </source>
</evidence>
<dbReference type="GO" id="GO:0009401">
    <property type="term" value="P:phosphoenolpyruvate-dependent sugar phosphotransferase system"/>
    <property type="evidence" value="ECO:0007669"/>
    <property type="project" value="InterPro"/>
</dbReference>
<reference evidence="11 12" key="1">
    <citation type="submission" date="2017-02" db="EMBL/GenBank/DDBJ databases">
        <authorList>
            <person name="Peterson S.W."/>
        </authorList>
    </citation>
    <scope>NUCLEOTIDE SEQUENCE [LARGE SCALE GENOMIC DNA]</scope>
    <source>
        <strain evidence="11 12">42ea</strain>
    </source>
</reference>
<feature type="transmembrane region" description="Helical" evidence="9">
    <location>
        <begin position="106"/>
        <end position="127"/>
    </location>
</feature>
<evidence type="ECO:0000256" key="9">
    <source>
        <dbReference type="SAM" id="Phobius"/>
    </source>
</evidence>
<feature type="transmembrane region" description="Helical" evidence="9">
    <location>
        <begin position="30"/>
        <end position="51"/>
    </location>
</feature>
<comment type="subcellular location">
    <subcellularLocation>
        <location evidence="1">Cell membrane</location>
        <topology evidence="1">Multi-pass membrane protein</topology>
    </subcellularLocation>
</comment>
<keyword evidence="11" id="KW-0808">Transferase</keyword>
<name>A0A1R4J4C2_9LACT</name>
<evidence type="ECO:0000256" key="6">
    <source>
        <dbReference type="ARBA" id="ARBA00022989"/>
    </source>
</evidence>
<keyword evidence="5 9" id="KW-0812">Transmembrane</keyword>
<keyword evidence="6 9" id="KW-1133">Transmembrane helix</keyword>
<dbReference type="GO" id="GO:0005886">
    <property type="term" value="C:plasma membrane"/>
    <property type="evidence" value="ECO:0007669"/>
    <property type="project" value="UniProtKB-SubCell"/>
</dbReference>
<sequence>MENNRFINALNQVAYKINSYKYIIAIKNSFTLLLPIIITGAFATLFSSMVFDSTNGLAQISWLSWLENLKPLSQMINYATMDMMALGAVFLIGNEMGKLNKLDGHFPGLLAALSYIAVVPTAIDAIINDTETVNVSDVISSEYTGSSGLFLGMIVAIGSIELYTWLGKQDKLKIKMPDSVPTNVSRSFSALIPTVITIVAIASVGFLINAVTGVHIYDIIYNLVQAPLENVVQGLPGILILMLVSQLFWVIGIHGNQIIKPIREPILLAAIAENTKAFEAGQEIPNIINMPFWDIYMTVGGSGLTLGLLIAMFIGSKREDYRSIGKLSFAPGLFNVNEPVIFGLPIVLNPIMAIPFVITPLVTGTIAYFLTTIGFAGKAVVMIPWTTPPIISAWLATAGDLGAVVTQIICIAVAVLIYLPFIRAANNEAKVEDIEKEEFGEEVVNE</sequence>
<dbReference type="RefSeq" id="WP_087057522.1">
    <property type="nucleotide sequence ID" value="NZ_FUKW01000063.1"/>
</dbReference>
<dbReference type="EMBL" id="FUKW01000063">
    <property type="protein sequence ID" value="SJN26926.1"/>
    <property type="molecule type" value="Genomic_DNA"/>
</dbReference>
<evidence type="ECO:0000256" key="7">
    <source>
        <dbReference type="ARBA" id="ARBA00023136"/>
    </source>
</evidence>
<dbReference type="InterPro" id="IPR004501">
    <property type="entry name" value="PTS_EIIC_3"/>
</dbReference>
<dbReference type="AlphaFoldDB" id="A0A1R4J4C2"/>
<keyword evidence="2 8" id="KW-0813">Transport</keyword>